<reference evidence="1 2" key="1">
    <citation type="submission" date="2019-08" db="EMBL/GenBank/DDBJ databases">
        <authorList>
            <person name="Khan S.A."/>
            <person name="Jeon C.O."/>
            <person name="Jeong S.E."/>
        </authorList>
    </citation>
    <scope>NUCLEOTIDE SEQUENCE [LARGE SCALE GENOMIC DNA]</scope>
    <source>
        <strain evidence="2">IMCC1728</strain>
    </source>
</reference>
<keyword evidence="2" id="KW-1185">Reference proteome</keyword>
<protein>
    <submittedName>
        <fullName evidence="1">Exosortase/archaeosortase family protein</fullName>
    </submittedName>
</protein>
<evidence type="ECO:0000313" key="2">
    <source>
        <dbReference type="Proteomes" id="UP000321832"/>
    </source>
</evidence>
<dbReference type="AlphaFoldDB" id="A0A5C6U2U6"/>
<evidence type="ECO:0000313" key="1">
    <source>
        <dbReference type="EMBL" id="TXC67333.1"/>
    </source>
</evidence>
<comment type="caution">
    <text evidence="1">The sequence shown here is derived from an EMBL/GenBank/DDBJ whole genome shotgun (WGS) entry which is preliminary data.</text>
</comment>
<sequence length="56" mass="5993">MSAILAEPVACRPTHLSSAGWLALQAAALWPHGAWMLARVRDGSDEPLGWPHSPCC</sequence>
<organism evidence="1 2">
    <name type="scientific">Piscinibacter aquaticus</name>
    <dbReference type="NCBI Taxonomy" id="392597"/>
    <lineage>
        <taxon>Bacteria</taxon>
        <taxon>Pseudomonadati</taxon>
        <taxon>Pseudomonadota</taxon>
        <taxon>Betaproteobacteria</taxon>
        <taxon>Burkholderiales</taxon>
        <taxon>Sphaerotilaceae</taxon>
        <taxon>Piscinibacter</taxon>
    </lineage>
</organism>
<dbReference type="Proteomes" id="UP000321832">
    <property type="component" value="Unassembled WGS sequence"/>
</dbReference>
<accession>A0A5C6U2U6</accession>
<dbReference type="EMBL" id="VOPW01000001">
    <property type="protein sequence ID" value="TXC67333.1"/>
    <property type="molecule type" value="Genomic_DNA"/>
</dbReference>
<gene>
    <name evidence="1" type="ORF">FSC37_21445</name>
</gene>
<proteinExistence type="predicted"/>
<name>A0A5C6U2U6_9BURK</name>